<feature type="region of interest" description="Disordered" evidence="5">
    <location>
        <begin position="1998"/>
        <end position="2017"/>
    </location>
</feature>
<dbReference type="GO" id="GO:0005874">
    <property type="term" value="C:microtubule"/>
    <property type="evidence" value="ECO:0007669"/>
    <property type="project" value="UniProtKB-KW"/>
</dbReference>
<sequence length="2600" mass="278850">MIDEGAHAALPSSCSDDMPRSHGPHIASPRPSAGSAYSDVRSTPTVAPGTPVSVLNFVTALPLLLSMDQSHYTATLNTAQEGMLDTFTGSSARCGGRLGSLSQASTAPDTATAAVRAVLYARGTPSLQAKRRRLRRLALNSFFDSTVSARISLRRERDPEGVDGVREAVAQLLLHTRTVMSDISPTKAYLVDLFAAQITCDAHSAVAAVAGSPRVAVAKAVHGPPDANGAQAPGLASTSTAVMREGAIPVAEHRSIMKNGGLASTLVAASPRHGQDDTPSTPVSATIAEQLLYIILRTSIAANTPRRPVAESGDETPMRLTDGLRTPPPHGLVDVAALSSTSSSISSSAPGRLTRKKPRLDHGHSASSVVRSSEHGQSICHYASSSGGARSPAALPYQPLCWLAPSTVALVERSQALRRQQRWTCDLDPVIEATVARQGSCARSSHLCGGAGTRSAAVLSLLDSVCSSWAVLPCMADSDDAAALRGLVRGNGLPFSTASPSAVLDVARAVDPADRSGAFQWGHAMMGEDPTVESLFANVRARCVNPRRGEVVDAPEKDEPTPTSQRETNSTTPALPACRTPFVSCQPLYDGVVYAQVHLALHRCTAGLADPFCLTDRDYSAGPDLPALRVRKEFYVRLLPMRGCTGTAAAATAISGLASLLEWGCYYGTLLRRLHRLCDVADDVTLCGTLGSYGRCAMSALRLLLCLLQRQIGELGDQPGGPHRLSFAELLVAHQRLQRAVEQIEVLAAFFGVPAAARGQSSLTVPERWDPVSALQNRCSSALLLSRLYECFSARHANALGQDGSPATYYHELQQERLAEVFSSLGGEGGDEVSLQAKTCGSDADQQRQQFRAVLAALDSGTGSSAVNFLPLGDGVERGVWERHRKELLSYSIDVIGFLLRATLRPLNTMLHRWLTAGELVDPYDEFFVVPSHGQTHSGFTLEPSPQRLPVFLSTAAATDLLHAGVSLRVLRGAATHVLHSARQDARRLEGIAEIHEAAAEDYVEELQDTQTLRRAIERFIERLVHGAPTAGAMRGMGHARTGTGDEGEITDATPLPLPPRVDVLSSHGTINWWKGHYQACTRVLLEAVVEVANPDEGGDEDGSAGAPPDPSPWLRADEESEGRGAEGAAAEEERADGAGSFEAHVDCAELSLPCTTSAPAALDGEKGIPPDHHLYRSPRATAALHSKESMSEAPSHITVCMNSDDGEDGGVHTRMARATGGRQEADTASLATSSPRSSTAAATSVLGLRRIASSRFSIGTTVTSTASSRGTMALYGAITEELRQVSLLEQQTEADLGQSRHALRAEFDAQLWRRRREGRLADWKAQRLALRLRRVRAMESIVEELRDMYMIRGVEYDEVQESATRSIEEAAPSHESKRSEEAAQQGVGHDSSMTVSAVADRRVVVPLRQLPPPRVAPPVILYAVPEDEDGADGVIGGRRVSRAFAGRSRRPSFAAHPTIVELPAASTMRHRAPSLFSMSLSLAPAAGTHDTLPTCGMQRRSLSASALLSSQPKAPGLPSLSAHMPRRVSSATPGAGVGGSTNGDVGPAIVRQLRDVDPATLSTLDVIEKKSVVARSQSAAAAFTVPSASTSLPVPPSHSPHQRCEQVKVAMLKEHADVAAAAAADEAEGAAVRRDEFGYAHPDALFRVADINDDEFLLMRTGPKSYARCEAEAAAMAELAERQARLAACTVDDPGYLRQLTAAVAAAVADPCCGSPKDRAALPDLCPSTQKRLHLSTKTEHHTASQGYRAEEDVETADSAAERGGNMYRPPVLDAAWQRDDPQRASPEARATMMKTASMVKSFTDELWSWTAAEAHCWYFDGLAPWHRVLTGTDVDRALLGDVVLTRDEAEALQRCSGYYRALGQYTASFLTHKALQLTLLPPYGSLYRLTTQFLDVCLLQRPPVAMRLMDVWMASVDSALEMMAEAEEVALMRTIASGETRLSALAALTDTRQGLNMAEALSSLNSAFQQEWATCVTHGESTVKLEWRLSSAEGKGHERLSSAGEALERGPGFTKDSDVAEAVGGCASTASRLSRLRRPLPSDSVENVPKSSPIQSFLASLSLTAASSWCSGAWLLPDHTLHCTGAIFRALLFWKSAERIVLHTWRAGMASGLSSVFFFCTTVRQVLLSSLQEALWMRLAELTATYRESLRFEAGVLYTYRSLESFTIDHAAFLRECEFYTLCGPQFQRRVCPVLQAMVDAVEEAERALRFAQVSTRVARCQYMTTFRSLVSSGSSSRSGSSSDGDTEQAKDRPTPTSTPPHVFTPSRWSRRARTQQSTGSARAGGGLLQASPSYFRPLEDAPAPHPETLSLPSETGGWPTDVASHDTDPEVDVDSARTPQRRTEKGKTKQGAQVEQSPSSVLSSATTAPSAASLLDKPLLVLGAASGGGKTNGEGDPASTAAPRKRRRRGRSQVVGARQPTAGTVEPKATKPRASLTAPHSKAQKGGRSAGVSVRQSATPTPAKKRRRRGCPQGKRLSSTERKERRLKLRAIAERKIQEEVAHQRRITRDMVSIKLARFASLTQSLRDALAEVMVKEDLKGMEDENIAAATATSDGASLKSIKDLHKTQQQHMNRYAYLSTMLQRLDALIEVMAAQV</sequence>
<dbReference type="GO" id="GO:0051011">
    <property type="term" value="F:microtubule minus-end binding"/>
    <property type="evidence" value="ECO:0007669"/>
    <property type="project" value="TreeGrafter"/>
</dbReference>
<dbReference type="RefSeq" id="XP_067058424.1">
    <property type="nucleotide sequence ID" value="XM_067202323.1"/>
</dbReference>
<gene>
    <name evidence="7" type="ORF">LSCM4_00234</name>
</gene>
<dbReference type="GeneID" id="92356257"/>
<dbReference type="GO" id="GO:0000922">
    <property type="term" value="C:spindle pole"/>
    <property type="evidence" value="ECO:0007669"/>
    <property type="project" value="InterPro"/>
</dbReference>
<keyword evidence="4" id="KW-0206">Cytoskeleton</keyword>
<feature type="region of interest" description="Disordered" evidence="5">
    <location>
        <begin position="1364"/>
        <end position="1394"/>
    </location>
</feature>
<feature type="region of interest" description="Disordered" evidence="5">
    <location>
        <begin position="1"/>
        <end position="45"/>
    </location>
</feature>
<feature type="region of interest" description="Disordered" evidence="5">
    <location>
        <begin position="342"/>
        <end position="372"/>
    </location>
</feature>
<evidence type="ECO:0000256" key="3">
    <source>
        <dbReference type="ARBA" id="ARBA00022701"/>
    </source>
</evidence>
<evidence type="ECO:0000259" key="6">
    <source>
        <dbReference type="Pfam" id="PF17681"/>
    </source>
</evidence>
<feature type="compositionally biased region" description="Polar residues" evidence="5">
    <location>
        <begin position="561"/>
        <end position="573"/>
    </location>
</feature>
<keyword evidence="8" id="KW-1185">Reference proteome</keyword>
<accession>A0A836GJ38</accession>
<feature type="compositionally biased region" description="Basic and acidic residues" evidence="5">
    <location>
        <begin position="1116"/>
        <end position="1125"/>
    </location>
</feature>
<feature type="compositionally biased region" description="Basic and acidic residues" evidence="5">
    <location>
        <begin position="550"/>
        <end position="560"/>
    </location>
</feature>
<feature type="compositionally biased region" description="Low complexity" evidence="5">
    <location>
        <begin position="1228"/>
        <end position="1240"/>
    </location>
</feature>
<dbReference type="Proteomes" id="UP000674143">
    <property type="component" value="Unassembled WGS sequence"/>
</dbReference>
<comment type="subcellular location">
    <subcellularLocation>
        <location evidence="1">Cytoplasm</location>
        <location evidence="1">Cytoskeleton</location>
    </subcellularLocation>
</comment>
<dbReference type="GO" id="GO:0051321">
    <property type="term" value="P:meiotic cell cycle"/>
    <property type="evidence" value="ECO:0007669"/>
    <property type="project" value="TreeGrafter"/>
</dbReference>
<reference evidence="8" key="2">
    <citation type="journal article" date="2021" name="Sci. Data">
        <title>Chromosome-scale genome sequencing, assembly and annotation of six genomes from subfamily Leishmaniinae.</title>
        <authorList>
            <person name="Almutairi H."/>
            <person name="Urbaniak M.D."/>
            <person name="Bates M.D."/>
            <person name="Jariyapan N."/>
            <person name="Kwakye-Nuako G."/>
            <person name="Thomaz Soccol V."/>
            <person name="Al-Salem W.S."/>
            <person name="Dillon R.J."/>
            <person name="Bates P.A."/>
            <person name="Gatherer D."/>
        </authorList>
    </citation>
    <scope>NUCLEOTIDE SEQUENCE [LARGE SCALE GENOMIC DNA]</scope>
</reference>
<feature type="region of interest" description="Disordered" evidence="5">
    <location>
        <begin position="1031"/>
        <end position="1057"/>
    </location>
</feature>
<feature type="compositionally biased region" description="Low complexity" evidence="5">
    <location>
        <begin position="2360"/>
        <end position="2373"/>
    </location>
</feature>
<reference evidence="8" key="1">
    <citation type="journal article" date="2021" name="Microbiol. Resour. Announc.">
        <title>LGAAP: Leishmaniinae Genome Assembly and Annotation Pipeline.</title>
        <authorList>
            <person name="Almutairi H."/>
            <person name="Urbaniak M.D."/>
            <person name="Bates M.D."/>
            <person name="Jariyapan N."/>
            <person name="Kwakye-Nuako G."/>
            <person name="Thomaz-Soccol V."/>
            <person name="Al-Salem W.S."/>
            <person name="Dillon R.J."/>
            <person name="Bates P.A."/>
            <person name="Gatherer D."/>
        </authorList>
    </citation>
    <scope>NUCLEOTIDE SEQUENCE [LARGE SCALE GENOMIC DNA]</scope>
</reference>
<dbReference type="EMBL" id="JAFHLR010000036">
    <property type="protein sequence ID" value="KAG5464793.1"/>
    <property type="molecule type" value="Genomic_DNA"/>
</dbReference>
<dbReference type="PANTHER" id="PTHR19302">
    <property type="entry name" value="GAMMA TUBULIN COMPLEX PROTEIN"/>
    <property type="match status" value="1"/>
</dbReference>
<dbReference type="PANTHER" id="PTHR19302:SF14">
    <property type="entry name" value="GAMMA-TUBULIN COMPLEX COMPONENT 3"/>
    <property type="match status" value="1"/>
</dbReference>
<dbReference type="KEGG" id="loi:92356257"/>
<organism evidence="7 8">
    <name type="scientific">Leishmania orientalis</name>
    <dbReference type="NCBI Taxonomy" id="2249476"/>
    <lineage>
        <taxon>Eukaryota</taxon>
        <taxon>Discoba</taxon>
        <taxon>Euglenozoa</taxon>
        <taxon>Kinetoplastea</taxon>
        <taxon>Metakinetoplastina</taxon>
        <taxon>Trypanosomatida</taxon>
        <taxon>Trypanosomatidae</taxon>
        <taxon>Leishmaniinae</taxon>
        <taxon>Leishmania</taxon>
    </lineage>
</organism>
<dbReference type="GO" id="GO:0000278">
    <property type="term" value="P:mitotic cell cycle"/>
    <property type="evidence" value="ECO:0007669"/>
    <property type="project" value="TreeGrafter"/>
</dbReference>
<feature type="compositionally biased region" description="Low complexity" evidence="5">
    <location>
        <begin position="2233"/>
        <end position="2245"/>
    </location>
</feature>
<comment type="caution">
    <text evidence="7">The sequence shown here is derived from an EMBL/GenBank/DDBJ whole genome shotgun (WGS) entry which is preliminary data.</text>
</comment>
<feature type="region of interest" description="Disordered" evidence="5">
    <location>
        <begin position="2233"/>
        <end position="2373"/>
    </location>
</feature>
<feature type="domain" description="Gamma tubulin complex component protein N-terminal" evidence="6">
    <location>
        <begin position="895"/>
        <end position="1017"/>
    </location>
</feature>
<keyword evidence="3" id="KW-0493">Microtubule</keyword>
<protein>
    <recommendedName>
        <fullName evidence="6">Gamma tubulin complex component protein N-terminal domain-containing protein</fullName>
    </recommendedName>
</protein>
<dbReference type="InterPro" id="IPR007259">
    <property type="entry name" value="GCP"/>
</dbReference>
<dbReference type="InterPro" id="IPR041470">
    <property type="entry name" value="GCP_N"/>
</dbReference>
<name>A0A836GJ38_9TRYP</name>
<evidence type="ECO:0000256" key="2">
    <source>
        <dbReference type="ARBA" id="ARBA00022490"/>
    </source>
</evidence>
<feature type="region of interest" description="Disordered" evidence="5">
    <location>
        <begin position="1219"/>
        <end position="1240"/>
    </location>
</feature>
<feature type="region of interest" description="Disordered" evidence="5">
    <location>
        <begin position="305"/>
        <end position="327"/>
    </location>
</feature>
<feature type="compositionally biased region" description="Basic and acidic residues" evidence="5">
    <location>
        <begin position="1367"/>
        <end position="1382"/>
    </location>
</feature>
<keyword evidence="2" id="KW-0963">Cytoplasm</keyword>
<dbReference type="GO" id="GO:0051225">
    <property type="term" value="P:spindle assembly"/>
    <property type="evidence" value="ECO:0007669"/>
    <property type="project" value="TreeGrafter"/>
</dbReference>
<feature type="region of interest" description="Disordered" evidence="5">
    <location>
        <begin position="1094"/>
        <end position="1139"/>
    </location>
</feature>
<dbReference type="Pfam" id="PF17681">
    <property type="entry name" value="GCP_N_terminal"/>
    <property type="match status" value="1"/>
</dbReference>
<evidence type="ECO:0000256" key="5">
    <source>
        <dbReference type="SAM" id="MobiDB-lite"/>
    </source>
</evidence>
<dbReference type="GO" id="GO:0043015">
    <property type="term" value="F:gamma-tubulin binding"/>
    <property type="evidence" value="ECO:0007669"/>
    <property type="project" value="InterPro"/>
</dbReference>
<evidence type="ECO:0000256" key="1">
    <source>
        <dbReference type="ARBA" id="ARBA00004245"/>
    </source>
</evidence>
<feature type="region of interest" description="Disordered" evidence="5">
    <location>
        <begin position="2388"/>
        <end position="2489"/>
    </location>
</feature>
<dbReference type="GO" id="GO:0031122">
    <property type="term" value="P:cytoplasmic microtubule organization"/>
    <property type="evidence" value="ECO:0007669"/>
    <property type="project" value="TreeGrafter"/>
</dbReference>
<feature type="region of interest" description="Disordered" evidence="5">
    <location>
        <begin position="550"/>
        <end position="573"/>
    </location>
</feature>
<feature type="region of interest" description="Disordered" evidence="5">
    <location>
        <begin position="1734"/>
        <end position="1774"/>
    </location>
</feature>
<feature type="region of interest" description="Disordered" evidence="5">
    <location>
        <begin position="1506"/>
        <end position="1544"/>
    </location>
</feature>
<evidence type="ECO:0000313" key="8">
    <source>
        <dbReference type="Proteomes" id="UP000674143"/>
    </source>
</evidence>
<proteinExistence type="predicted"/>
<evidence type="ECO:0000256" key="4">
    <source>
        <dbReference type="ARBA" id="ARBA00023212"/>
    </source>
</evidence>
<dbReference type="GO" id="GO:0000930">
    <property type="term" value="C:gamma-tubulin complex"/>
    <property type="evidence" value="ECO:0007669"/>
    <property type="project" value="TreeGrafter"/>
</dbReference>
<dbReference type="GO" id="GO:0007020">
    <property type="term" value="P:microtubule nucleation"/>
    <property type="evidence" value="ECO:0007669"/>
    <property type="project" value="InterPro"/>
</dbReference>
<evidence type="ECO:0000313" key="7">
    <source>
        <dbReference type="EMBL" id="KAG5464793.1"/>
    </source>
</evidence>